<protein>
    <submittedName>
        <fullName evidence="5">Arginase</fullName>
        <ecNumber evidence="5">3.5.3.1</ecNumber>
    </submittedName>
</protein>
<dbReference type="PANTHER" id="PTHR43782:SF3">
    <property type="entry name" value="ARGINASE"/>
    <property type="match status" value="1"/>
</dbReference>
<dbReference type="Gene3D" id="3.40.800.10">
    <property type="entry name" value="Ureohydrolase domain"/>
    <property type="match status" value="1"/>
</dbReference>
<dbReference type="Pfam" id="PF00491">
    <property type="entry name" value="Arginase"/>
    <property type="match status" value="1"/>
</dbReference>
<comment type="caution">
    <text evidence="5">The sequence shown here is derived from an EMBL/GenBank/DDBJ whole genome shotgun (WGS) entry which is preliminary data.</text>
</comment>
<proteinExistence type="inferred from homology"/>
<keyword evidence="3" id="KW-0464">Manganese</keyword>
<dbReference type="RefSeq" id="WP_184992592.1">
    <property type="nucleotide sequence ID" value="NZ_BOMK01000002.1"/>
</dbReference>
<organism evidence="5 6">
    <name type="scientific">Actinoplanes digitatis</name>
    <dbReference type="NCBI Taxonomy" id="1868"/>
    <lineage>
        <taxon>Bacteria</taxon>
        <taxon>Bacillati</taxon>
        <taxon>Actinomycetota</taxon>
        <taxon>Actinomycetes</taxon>
        <taxon>Micromonosporales</taxon>
        <taxon>Micromonosporaceae</taxon>
        <taxon>Actinoplanes</taxon>
    </lineage>
</organism>
<dbReference type="InterPro" id="IPR006035">
    <property type="entry name" value="Ureohydrolase"/>
</dbReference>
<dbReference type="AlphaFoldDB" id="A0A7W7HW91"/>
<keyword evidence="2 5" id="KW-0378">Hydrolase</keyword>
<sequence length="252" mass="25862">MTTILVPYHHDEPLPDGGIDVRADVTVHPDFPDAGRWERLTALCAATADAVAPVVASGAVPTVLSGDCLVLSGTLAGAQRGGADPAVVWFDAHGDLHTLETTTSGYLGGLSLRLALGAHSDLWSGPLGLRPVTPERAVLVDARDLDPAEADFLAAPGSVRRIPVDEVDGDTVPDGPLVLHVDVDVVDPADLPGLLFPAPGGPPASAVVAACRRLLATGRVVAVDIACPWHPAADDAERAGRAALLAELTAPR</sequence>
<dbReference type="GO" id="GO:0004053">
    <property type="term" value="F:arginase activity"/>
    <property type="evidence" value="ECO:0007669"/>
    <property type="project" value="UniProtKB-EC"/>
</dbReference>
<comment type="similarity">
    <text evidence="4">Belongs to the arginase family.</text>
</comment>
<dbReference type="PANTHER" id="PTHR43782">
    <property type="entry name" value="ARGINASE"/>
    <property type="match status" value="1"/>
</dbReference>
<evidence type="ECO:0000256" key="3">
    <source>
        <dbReference type="ARBA" id="ARBA00023211"/>
    </source>
</evidence>
<name>A0A7W7HW91_9ACTN</name>
<accession>A0A7W7HW91</accession>
<dbReference type="EC" id="3.5.3.1" evidence="5"/>
<dbReference type="GO" id="GO:0005737">
    <property type="term" value="C:cytoplasm"/>
    <property type="evidence" value="ECO:0007669"/>
    <property type="project" value="TreeGrafter"/>
</dbReference>
<keyword evidence="6" id="KW-1185">Reference proteome</keyword>
<gene>
    <name evidence="5" type="ORF">BJ971_002435</name>
</gene>
<dbReference type="PROSITE" id="PS51409">
    <property type="entry name" value="ARGINASE_2"/>
    <property type="match status" value="1"/>
</dbReference>
<evidence type="ECO:0000256" key="1">
    <source>
        <dbReference type="ARBA" id="ARBA00022723"/>
    </source>
</evidence>
<dbReference type="SUPFAM" id="SSF52768">
    <property type="entry name" value="Arginase/deacetylase"/>
    <property type="match status" value="1"/>
</dbReference>
<dbReference type="InterPro" id="IPR023696">
    <property type="entry name" value="Ureohydrolase_dom_sf"/>
</dbReference>
<keyword evidence="1" id="KW-0479">Metal-binding</keyword>
<reference evidence="5 6" key="1">
    <citation type="submission" date="2020-08" db="EMBL/GenBank/DDBJ databases">
        <title>Sequencing the genomes of 1000 actinobacteria strains.</title>
        <authorList>
            <person name="Klenk H.-P."/>
        </authorList>
    </citation>
    <scope>NUCLEOTIDE SEQUENCE [LARGE SCALE GENOMIC DNA]</scope>
    <source>
        <strain evidence="5 6">DSM 43149</strain>
    </source>
</reference>
<dbReference type="EMBL" id="JACHNH010000001">
    <property type="protein sequence ID" value="MBB4761879.1"/>
    <property type="molecule type" value="Genomic_DNA"/>
</dbReference>
<evidence type="ECO:0000313" key="6">
    <source>
        <dbReference type="Proteomes" id="UP000578112"/>
    </source>
</evidence>
<dbReference type="GO" id="GO:0030145">
    <property type="term" value="F:manganese ion binding"/>
    <property type="evidence" value="ECO:0007669"/>
    <property type="project" value="TreeGrafter"/>
</dbReference>
<evidence type="ECO:0000256" key="2">
    <source>
        <dbReference type="ARBA" id="ARBA00022801"/>
    </source>
</evidence>
<dbReference type="Proteomes" id="UP000578112">
    <property type="component" value="Unassembled WGS sequence"/>
</dbReference>
<dbReference type="PRINTS" id="PR00116">
    <property type="entry name" value="ARGINASE"/>
</dbReference>
<evidence type="ECO:0000313" key="5">
    <source>
        <dbReference type="EMBL" id="MBB4761879.1"/>
    </source>
</evidence>
<evidence type="ECO:0000256" key="4">
    <source>
        <dbReference type="PROSITE-ProRule" id="PRU00742"/>
    </source>
</evidence>